<comment type="caution">
    <text evidence="2">The sequence shown here is derived from an EMBL/GenBank/DDBJ whole genome shotgun (WGS) entry which is preliminary data.</text>
</comment>
<reference evidence="2 3" key="1">
    <citation type="submission" date="2018-09" db="EMBL/GenBank/DDBJ databases">
        <title>Paenibacillus aracenensis nov. sp. isolated from a cave in southern Spain.</title>
        <authorList>
            <person name="Jurado V."/>
            <person name="Gutierrez-Patricio S."/>
            <person name="Gonzalez-Pimentel J.L."/>
            <person name="Miller A.Z."/>
            <person name="Laiz L."/>
            <person name="Saiz-Jimenez C."/>
        </authorList>
    </citation>
    <scope>NUCLEOTIDE SEQUENCE [LARGE SCALE GENOMIC DNA]</scope>
    <source>
        <strain evidence="2 3">DSM 22867</strain>
    </source>
</reference>
<organism evidence="2 3">
    <name type="scientific">Paenibacillus nanensis</name>
    <dbReference type="NCBI Taxonomy" id="393251"/>
    <lineage>
        <taxon>Bacteria</taxon>
        <taxon>Bacillati</taxon>
        <taxon>Bacillota</taxon>
        <taxon>Bacilli</taxon>
        <taxon>Bacillales</taxon>
        <taxon>Paenibacillaceae</taxon>
        <taxon>Paenibacillus</taxon>
    </lineage>
</organism>
<protein>
    <submittedName>
        <fullName evidence="2">Uncharacterized protein</fullName>
    </submittedName>
</protein>
<dbReference type="Proteomes" id="UP000266482">
    <property type="component" value="Unassembled WGS sequence"/>
</dbReference>
<dbReference type="AlphaFoldDB" id="A0A3A1UQA1"/>
<evidence type="ECO:0000313" key="2">
    <source>
        <dbReference type="EMBL" id="RIX49956.1"/>
    </source>
</evidence>
<evidence type="ECO:0000256" key="1">
    <source>
        <dbReference type="SAM" id="SignalP"/>
    </source>
</evidence>
<feature type="chain" id="PRO_5017258079" evidence="1">
    <location>
        <begin position="27"/>
        <end position="239"/>
    </location>
</feature>
<dbReference type="EMBL" id="QXQA01000017">
    <property type="protein sequence ID" value="RIX49956.1"/>
    <property type="molecule type" value="Genomic_DNA"/>
</dbReference>
<gene>
    <name evidence="2" type="ORF">D3P08_22055</name>
</gene>
<sequence>MRGIRHAVKLTLTMAGLAVMMGCTGAAPNRSPEEWLSLSYSGLAAMDQYSFAGSMQIGMGEGVMLRPKMFEGNVVNHHQLTIQSEHQDPLYWNPVEVLKALNQSYETVEMLPLNEGEASNKEIIAIRVKEKEAASKKRWSSALRREMEQLTGGIEQGNHPSMTKRMELLAQANKELDDMLSTLNVVTEYDITIDRQRMLPLKMEERTLFDYTRKNRPIRENRQTTVRFEAFDGASVPVQ</sequence>
<name>A0A3A1UQA1_9BACL</name>
<dbReference type="RefSeq" id="WP_119602284.1">
    <property type="nucleotide sequence ID" value="NZ_QXQA01000017.1"/>
</dbReference>
<dbReference type="OrthoDB" id="2593402at2"/>
<accession>A0A3A1UQA1</accession>
<feature type="signal peptide" evidence="1">
    <location>
        <begin position="1"/>
        <end position="26"/>
    </location>
</feature>
<keyword evidence="1" id="KW-0732">Signal</keyword>
<dbReference type="PROSITE" id="PS51257">
    <property type="entry name" value="PROKAR_LIPOPROTEIN"/>
    <property type="match status" value="1"/>
</dbReference>
<proteinExistence type="predicted"/>
<keyword evidence="3" id="KW-1185">Reference proteome</keyword>
<evidence type="ECO:0000313" key="3">
    <source>
        <dbReference type="Proteomes" id="UP000266482"/>
    </source>
</evidence>